<keyword evidence="4" id="KW-1185">Reference proteome</keyword>
<dbReference type="Proteomes" id="UP000507470">
    <property type="component" value="Unassembled WGS sequence"/>
</dbReference>
<gene>
    <name evidence="3" type="ORF">MCOR_48941</name>
</gene>
<dbReference type="EMBL" id="CACVKT020008625">
    <property type="protein sequence ID" value="CAC5416305.1"/>
    <property type="molecule type" value="Genomic_DNA"/>
</dbReference>
<dbReference type="OrthoDB" id="6100019at2759"/>
<feature type="domain" description="B box-type" evidence="2">
    <location>
        <begin position="21"/>
        <end position="58"/>
    </location>
</feature>
<evidence type="ECO:0000259" key="2">
    <source>
        <dbReference type="PROSITE" id="PS50119"/>
    </source>
</evidence>
<dbReference type="InterPro" id="IPR000315">
    <property type="entry name" value="Znf_B-box"/>
</dbReference>
<evidence type="ECO:0000313" key="4">
    <source>
        <dbReference type="Proteomes" id="UP000507470"/>
    </source>
</evidence>
<dbReference type="SUPFAM" id="SSF57845">
    <property type="entry name" value="B-box zinc-binding domain"/>
    <property type="match status" value="1"/>
</dbReference>
<dbReference type="GO" id="GO:0060340">
    <property type="term" value="P:positive regulation of type I interferon-mediated signaling pathway"/>
    <property type="evidence" value="ECO:0007669"/>
    <property type="project" value="TreeGrafter"/>
</dbReference>
<dbReference type="CDD" id="cd19756">
    <property type="entry name" value="Bbox2"/>
    <property type="match status" value="1"/>
</dbReference>
<protein>
    <submittedName>
        <fullName evidence="3">PML</fullName>
    </submittedName>
</protein>
<dbReference type="Gene3D" id="2.120.10.30">
    <property type="entry name" value="TolB, C-terminal domain"/>
    <property type="match status" value="1"/>
</dbReference>
<accession>A0A6J8E9V4</accession>
<reference evidence="3 4" key="1">
    <citation type="submission" date="2020-06" db="EMBL/GenBank/DDBJ databases">
        <authorList>
            <person name="Li R."/>
            <person name="Bekaert M."/>
        </authorList>
    </citation>
    <scope>NUCLEOTIDE SEQUENCE [LARGE SCALE GENOMIC DNA]</scope>
    <source>
        <strain evidence="4">wild</strain>
    </source>
</reference>
<dbReference type="PROSITE" id="PS50119">
    <property type="entry name" value="ZF_BBOX"/>
    <property type="match status" value="2"/>
</dbReference>
<dbReference type="GO" id="GO:0008270">
    <property type="term" value="F:zinc ion binding"/>
    <property type="evidence" value="ECO:0007669"/>
    <property type="project" value="UniProtKB-KW"/>
</dbReference>
<name>A0A6J8E9V4_MYTCO</name>
<dbReference type="InterPro" id="IPR047153">
    <property type="entry name" value="TRIM45/56/19-like"/>
</dbReference>
<dbReference type="PANTHER" id="PTHR25462">
    <property type="entry name" value="BONUS, ISOFORM C-RELATED"/>
    <property type="match status" value="1"/>
</dbReference>
<evidence type="ECO:0000313" key="3">
    <source>
        <dbReference type="EMBL" id="CAC5416305.1"/>
    </source>
</evidence>
<dbReference type="InterPro" id="IPR011042">
    <property type="entry name" value="6-blade_b-propeller_TolB-like"/>
</dbReference>
<keyword evidence="1" id="KW-0863">Zinc-finger</keyword>
<dbReference type="Gene3D" id="3.30.160.60">
    <property type="entry name" value="Classic Zinc Finger"/>
    <property type="match status" value="1"/>
</dbReference>
<keyword evidence="1" id="KW-0479">Metal-binding</keyword>
<proteinExistence type="predicted"/>
<dbReference type="SUPFAM" id="SSF63829">
    <property type="entry name" value="Calcium-dependent phosphotriesterase"/>
    <property type="match status" value="1"/>
</dbReference>
<keyword evidence="1" id="KW-0862">Zinc</keyword>
<dbReference type="GO" id="GO:0005654">
    <property type="term" value="C:nucleoplasm"/>
    <property type="evidence" value="ECO:0007669"/>
    <property type="project" value="TreeGrafter"/>
</dbReference>
<organism evidence="3 4">
    <name type="scientific">Mytilus coruscus</name>
    <name type="common">Sea mussel</name>
    <dbReference type="NCBI Taxonomy" id="42192"/>
    <lineage>
        <taxon>Eukaryota</taxon>
        <taxon>Metazoa</taxon>
        <taxon>Spiralia</taxon>
        <taxon>Lophotrochozoa</taxon>
        <taxon>Mollusca</taxon>
        <taxon>Bivalvia</taxon>
        <taxon>Autobranchia</taxon>
        <taxon>Pteriomorphia</taxon>
        <taxon>Mytilida</taxon>
        <taxon>Mytiloidea</taxon>
        <taxon>Mytilidae</taxon>
        <taxon>Mytilinae</taxon>
        <taxon>Mytilus</taxon>
    </lineage>
</organism>
<feature type="domain" description="B box-type" evidence="2">
    <location>
        <begin position="80"/>
        <end position="114"/>
    </location>
</feature>
<dbReference type="PANTHER" id="PTHR25462:SF299">
    <property type="entry name" value="E3 UBIQUITIN-PROTEIN LIGASE TRIM56"/>
    <property type="match status" value="1"/>
</dbReference>
<dbReference type="GO" id="GO:0061630">
    <property type="term" value="F:ubiquitin protein ligase activity"/>
    <property type="evidence" value="ECO:0007669"/>
    <property type="project" value="TreeGrafter"/>
</dbReference>
<dbReference type="GO" id="GO:0045087">
    <property type="term" value="P:innate immune response"/>
    <property type="evidence" value="ECO:0007669"/>
    <property type="project" value="TreeGrafter"/>
</dbReference>
<dbReference type="AlphaFoldDB" id="A0A6J8E9V4"/>
<sequence>MIDFKCHKRHKIVGERGRKGRNSSAEFWCTKCEETLCHSCKSQHVSFKLGRNHNVSELPTCSVKKASCDKEKEGFTVKNNKWVLCDKHHDTSLEYFCTKHEKLCCILCKRQYHKDCCNVKKVYYVEDDSKLETTTENLLSEIKERKYGFIEAADNARLHLRDLDITNNKFKEELKNTRIAIDEQLDLFQNEVEQEINKTYENNRGELIKQITDITAEIKYITDKQKFIEETTKLSIGQKYSTIVGLKCMDEDYNERYQTLKECCLQPITNKKLSYEKTNDAMTIPVKREPNVTVDFTLPLYLPFTYKSTLPAELPLNSPVKSSSLLSITQTTLVPWASTSEKGSSSFEFALTNSFYIEKGNRHIVINDAKLMPNKYDIAIAEKSNPRCMIYNKDGLKRGQILLIGIPHSIAVINSNRIGVSVIYNKQVCVIDTDKWQFVHQINVHDDCRGLVYFKNNLIVNCEHKGLMYIDDSGKIVKQINNMKSELYFHLSNEGNINYVKSGTKRIHVYNVTNYKRSKYHLKGLSYPTGLTTDKDDNLLVACHGNDTIFVQQSINSIARVILDSSDGIDRPVSIDYDHHNDELLVVNNDAHSIFLFKIK</sequence>
<evidence type="ECO:0000256" key="1">
    <source>
        <dbReference type="PROSITE-ProRule" id="PRU00024"/>
    </source>
</evidence>